<proteinExistence type="predicted"/>
<evidence type="ECO:0000313" key="3">
    <source>
        <dbReference type="Proteomes" id="UP000000851"/>
    </source>
</evidence>
<dbReference type="InterPro" id="IPR036736">
    <property type="entry name" value="ACP-like_sf"/>
</dbReference>
<dbReference type="Gene3D" id="1.10.1200.10">
    <property type="entry name" value="ACP-like"/>
    <property type="match status" value="1"/>
</dbReference>
<dbReference type="PROSITE" id="PS50075">
    <property type="entry name" value="CARRIER"/>
    <property type="match status" value="1"/>
</dbReference>
<dbReference type="Pfam" id="PF00550">
    <property type="entry name" value="PP-binding"/>
    <property type="match status" value="1"/>
</dbReference>
<protein>
    <submittedName>
        <fullName evidence="2">Phosphopantetheine-binding</fullName>
    </submittedName>
</protein>
<reference evidence="2 3" key="1">
    <citation type="journal article" date="2009" name="Stand. Genomic Sci.">
        <title>Complete genome sequence of Catenulispora acidiphila type strain (ID 139908).</title>
        <authorList>
            <person name="Copeland A."/>
            <person name="Lapidus A."/>
            <person name="Glavina Del Rio T."/>
            <person name="Nolan M."/>
            <person name="Lucas S."/>
            <person name="Chen F."/>
            <person name="Tice H."/>
            <person name="Cheng J.F."/>
            <person name="Bruce D."/>
            <person name="Goodwin L."/>
            <person name="Pitluck S."/>
            <person name="Mikhailova N."/>
            <person name="Pati A."/>
            <person name="Ivanova N."/>
            <person name="Mavromatis K."/>
            <person name="Chen A."/>
            <person name="Palaniappan K."/>
            <person name="Chain P."/>
            <person name="Land M."/>
            <person name="Hauser L."/>
            <person name="Chang Y.J."/>
            <person name="Jeffries C.D."/>
            <person name="Chertkov O."/>
            <person name="Brettin T."/>
            <person name="Detter J.C."/>
            <person name="Han C."/>
            <person name="Ali Z."/>
            <person name="Tindall B.J."/>
            <person name="Goker M."/>
            <person name="Bristow J."/>
            <person name="Eisen J.A."/>
            <person name="Markowitz V."/>
            <person name="Hugenholtz P."/>
            <person name="Kyrpides N.C."/>
            <person name="Klenk H.P."/>
        </authorList>
    </citation>
    <scope>NUCLEOTIDE SEQUENCE [LARGE SCALE GENOMIC DNA]</scope>
    <source>
        <strain evidence="3">DSM 44928 / JCM 14897 / NBRC 102108 / NRRL B-24433 / ID139908</strain>
    </source>
</reference>
<dbReference type="OrthoDB" id="9804551at2"/>
<dbReference type="HOGENOM" id="CLU_108696_5_6_11"/>
<dbReference type="Proteomes" id="UP000000851">
    <property type="component" value="Chromosome"/>
</dbReference>
<dbReference type="KEGG" id="cai:Caci_0369"/>
<sequence>MESYQHVLDTLRVIIEGSVDEVAAGDITADSDLAGELGVDSLAMFEIADKAQERWNIKISDDDISRFTTVESLATFIQAAVGAQGLPAMTEA</sequence>
<dbReference type="SUPFAM" id="SSF47336">
    <property type="entry name" value="ACP-like"/>
    <property type="match status" value="1"/>
</dbReference>
<dbReference type="InParanoid" id="C7PVG6"/>
<dbReference type="eggNOG" id="COG0236">
    <property type="taxonomic scope" value="Bacteria"/>
</dbReference>
<feature type="domain" description="Carrier" evidence="1">
    <location>
        <begin position="2"/>
        <end position="81"/>
    </location>
</feature>
<accession>C7PVG6</accession>
<dbReference type="EMBL" id="CP001700">
    <property type="protein sequence ID" value="ACU69322.1"/>
    <property type="molecule type" value="Genomic_DNA"/>
</dbReference>
<dbReference type="RefSeq" id="WP_012784617.1">
    <property type="nucleotide sequence ID" value="NC_013131.1"/>
</dbReference>
<name>C7PVG6_CATAD</name>
<evidence type="ECO:0000259" key="1">
    <source>
        <dbReference type="PROSITE" id="PS50075"/>
    </source>
</evidence>
<keyword evidence="3" id="KW-1185">Reference proteome</keyword>
<organism evidence="2 3">
    <name type="scientific">Catenulispora acidiphila (strain DSM 44928 / JCM 14897 / NBRC 102108 / NRRL B-24433 / ID139908)</name>
    <dbReference type="NCBI Taxonomy" id="479433"/>
    <lineage>
        <taxon>Bacteria</taxon>
        <taxon>Bacillati</taxon>
        <taxon>Actinomycetota</taxon>
        <taxon>Actinomycetes</taxon>
        <taxon>Catenulisporales</taxon>
        <taxon>Catenulisporaceae</taxon>
        <taxon>Catenulispora</taxon>
    </lineage>
</organism>
<gene>
    <name evidence="2" type="ordered locus">Caci_0369</name>
</gene>
<evidence type="ECO:0000313" key="2">
    <source>
        <dbReference type="EMBL" id="ACU69322.1"/>
    </source>
</evidence>
<dbReference type="AlphaFoldDB" id="C7PVG6"/>
<dbReference type="STRING" id="479433.Caci_0369"/>
<dbReference type="InterPro" id="IPR009081">
    <property type="entry name" value="PP-bd_ACP"/>
</dbReference>